<dbReference type="GO" id="GO:0008703">
    <property type="term" value="F:5-amino-6-(5-phosphoribosylamino)uracil reductase activity"/>
    <property type="evidence" value="ECO:0007669"/>
    <property type="project" value="InterPro"/>
</dbReference>
<evidence type="ECO:0000313" key="3">
    <source>
        <dbReference type="Proteomes" id="UP000190037"/>
    </source>
</evidence>
<dbReference type="InterPro" id="IPR002734">
    <property type="entry name" value="RibDG_C"/>
</dbReference>
<evidence type="ECO:0000259" key="1">
    <source>
        <dbReference type="Pfam" id="PF01872"/>
    </source>
</evidence>
<dbReference type="InterPro" id="IPR024072">
    <property type="entry name" value="DHFR-like_dom_sf"/>
</dbReference>
<dbReference type="STRING" id="159449.B4N89_01595"/>
<organism evidence="2 3">
    <name type="scientific">Embleya scabrispora</name>
    <dbReference type="NCBI Taxonomy" id="159449"/>
    <lineage>
        <taxon>Bacteria</taxon>
        <taxon>Bacillati</taxon>
        <taxon>Actinomycetota</taxon>
        <taxon>Actinomycetes</taxon>
        <taxon>Kitasatosporales</taxon>
        <taxon>Streptomycetaceae</taxon>
        <taxon>Embleya</taxon>
    </lineage>
</organism>
<dbReference type="Proteomes" id="UP000190037">
    <property type="component" value="Unassembled WGS sequence"/>
</dbReference>
<evidence type="ECO:0000313" key="2">
    <source>
        <dbReference type="EMBL" id="OPC79808.1"/>
    </source>
</evidence>
<gene>
    <name evidence="2" type="ORF">B4N89_01595</name>
</gene>
<dbReference type="SUPFAM" id="SSF53597">
    <property type="entry name" value="Dihydrofolate reductase-like"/>
    <property type="match status" value="1"/>
</dbReference>
<dbReference type="GO" id="GO:0009231">
    <property type="term" value="P:riboflavin biosynthetic process"/>
    <property type="evidence" value="ECO:0007669"/>
    <property type="project" value="InterPro"/>
</dbReference>
<accession>A0A1T3NSK9</accession>
<reference evidence="2 3" key="1">
    <citation type="submission" date="2017-03" db="EMBL/GenBank/DDBJ databases">
        <title>Draft genome sequence of Streptomyces scabrisporus NF3, endophyte isolated from Amphipterygium adstringens.</title>
        <authorList>
            <person name="Vazquez M."/>
            <person name="Ceapa C.D."/>
            <person name="Rodriguez Luna D."/>
            <person name="Sanchez Esquivel S."/>
        </authorList>
    </citation>
    <scope>NUCLEOTIDE SEQUENCE [LARGE SCALE GENOMIC DNA]</scope>
    <source>
        <strain evidence="2 3">NF3</strain>
    </source>
</reference>
<dbReference type="OrthoDB" id="195113at2"/>
<feature type="domain" description="Bacterial bifunctional deaminase-reductase C-terminal" evidence="1">
    <location>
        <begin position="3"/>
        <end position="164"/>
    </location>
</feature>
<dbReference type="InterPro" id="IPR050765">
    <property type="entry name" value="Riboflavin_Biosynth_HTPR"/>
</dbReference>
<proteinExistence type="predicted"/>
<dbReference type="AlphaFoldDB" id="A0A1T3NSK9"/>
<sequence>MRKLTYFIGATIDGFIADRDGGYDFFPVGEDVVAHLVAEYPETLPTHLAPHMGVGPDTEFRHFDTVVMGRATYEPGMREGFANPYGHLRSYVVTETITESPDPAVTLIAGDPIAKVRELKAEPGGKGIWLAGGGRLAGSLIDEIDELVIKTYPVLIGSGIPMMSGVFGAHAFTHTGGTVLAGGTSVATYRRT</sequence>
<keyword evidence="3" id="KW-1185">Reference proteome</keyword>
<dbReference type="Gene3D" id="3.40.430.10">
    <property type="entry name" value="Dihydrofolate Reductase, subunit A"/>
    <property type="match status" value="1"/>
</dbReference>
<comment type="caution">
    <text evidence="2">The sequence shown here is derived from an EMBL/GenBank/DDBJ whole genome shotgun (WGS) entry which is preliminary data.</text>
</comment>
<dbReference type="Pfam" id="PF01872">
    <property type="entry name" value="RibD_C"/>
    <property type="match status" value="1"/>
</dbReference>
<dbReference type="RefSeq" id="WP_078974078.1">
    <property type="nucleotide sequence ID" value="NZ_MWQN01000001.1"/>
</dbReference>
<dbReference type="PANTHER" id="PTHR38011:SF11">
    <property type="entry name" value="2,5-DIAMINO-6-RIBOSYLAMINO-4(3H)-PYRIMIDINONE 5'-PHOSPHATE REDUCTASE"/>
    <property type="match status" value="1"/>
</dbReference>
<dbReference type="EMBL" id="MWQN01000001">
    <property type="protein sequence ID" value="OPC79808.1"/>
    <property type="molecule type" value="Genomic_DNA"/>
</dbReference>
<name>A0A1T3NSK9_9ACTN</name>
<protein>
    <submittedName>
        <fullName evidence="2">Deaminase</fullName>
    </submittedName>
</protein>
<dbReference type="PANTHER" id="PTHR38011">
    <property type="entry name" value="DIHYDROFOLATE REDUCTASE FAMILY PROTEIN (AFU_ORTHOLOGUE AFUA_8G06820)"/>
    <property type="match status" value="1"/>
</dbReference>